<dbReference type="Proteomes" id="UP000704712">
    <property type="component" value="Unassembled WGS sequence"/>
</dbReference>
<proteinExistence type="predicted"/>
<dbReference type="EMBL" id="JAACNO010001560">
    <property type="protein sequence ID" value="KAF4139259.1"/>
    <property type="molecule type" value="Genomic_DNA"/>
</dbReference>
<dbReference type="InterPro" id="IPR032048">
    <property type="entry name" value="TGase_elicitor"/>
</dbReference>
<dbReference type="AlphaFoldDB" id="A0A833TIK8"/>
<dbReference type="Pfam" id="PF16683">
    <property type="entry name" value="TGase_elicitor"/>
    <property type="match status" value="1"/>
</dbReference>
<accession>A0A833TIK8</accession>
<evidence type="ECO:0000313" key="3">
    <source>
        <dbReference type="Proteomes" id="UP000602510"/>
    </source>
</evidence>
<comment type="caution">
    <text evidence="1">The sequence shown here is derived from an EMBL/GenBank/DDBJ whole genome shotgun (WGS) entry which is preliminary data.</text>
</comment>
<name>A0A833TIK8_PHYIN</name>
<dbReference type="Gene3D" id="3.30.40.240">
    <property type="entry name" value="Transglutaminase elicitor, body domain"/>
    <property type="match status" value="1"/>
</dbReference>
<evidence type="ECO:0000313" key="2">
    <source>
        <dbReference type="EMBL" id="KAF4139259.1"/>
    </source>
</evidence>
<reference evidence="1" key="1">
    <citation type="submission" date="2020-04" db="EMBL/GenBank/DDBJ databases">
        <title>Hybrid Assembly of Korean Phytophthora infestans isolates.</title>
        <authorList>
            <person name="Prokchorchik M."/>
            <person name="Lee Y."/>
            <person name="Seo J."/>
            <person name="Cho J.-H."/>
            <person name="Park Y.-E."/>
            <person name="Jang D.-C."/>
            <person name="Im J.-S."/>
            <person name="Choi J.-G."/>
            <person name="Park H.-J."/>
            <person name="Lee G.-B."/>
            <person name="Lee Y.-G."/>
            <person name="Hong S.-Y."/>
            <person name="Cho K."/>
            <person name="Sohn K.H."/>
        </authorList>
    </citation>
    <scope>NUCLEOTIDE SEQUENCE</scope>
    <source>
        <strain evidence="1">KR_1_A1</strain>
        <strain evidence="2">KR_2_A2</strain>
    </source>
</reference>
<protein>
    <submittedName>
        <fullName evidence="1">Transglutaminase elicitor</fullName>
    </submittedName>
</protein>
<sequence>MSSPRRMLESIWNDDIAKLEAFIGTKMELKLKNLPQSAVYKKTPWAAPNWPAHLDSINHKWSKNEPSPAEKYATAFGLDVKSFMDKVSAQNGVDSRKLDTVCAKRAGATSGYCIPTWYGICDAWAPASIFEQEPNCPVTFNGVTFQPMDVKALVTDVYDNVNVSAVYAGERYYGTDDSIDEYGSHTDYTYRDLNPGLLHIVATNLSGLLKKTFIIDRDAGAEVWNQPVVSFKVNKQTTLTPEKAAQKFGAQEYSWNNESKSIVYTNARLSWINETYTDGGLVASGLIKKFTVGATYDYLLELDEDQNIAGETKTRHRHQN</sequence>
<gene>
    <name evidence="1" type="ORF">GN244_ATG03554</name>
    <name evidence="2" type="ORF">GN958_ATG11619</name>
</gene>
<organism evidence="1 3">
    <name type="scientific">Phytophthora infestans</name>
    <name type="common">Potato late blight agent</name>
    <name type="synonym">Botrytis infestans</name>
    <dbReference type="NCBI Taxonomy" id="4787"/>
    <lineage>
        <taxon>Eukaryota</taxon>
        <taxon>Sar</taxon>
        <taxon>Stramenopiles</taxon>
        <taxon>Oomycota</taxon>
        <taxon>Peronosporomycetes</taxon>
        <taxon>Peronosporales</taxon>
        <taxon>Peronosporaceae</taxon>
        <taxon>Phytophthora</taxon>
    </lineage>
</organism>
<dbReference type="Proteomes" id="UP000602510">
    <property type="component" value="Unassembled WGS sequence"/>
</dbReference>
<keyword evidence="3" id="KW-1185">Reference proteome</keyword>
<dbReference type="GO" id="GO:0016755">
    <property type="term" value="F:aminoacyltransferase activity"/>
    <property type="evidence" value="ECO:0007669"/>
    <property type="project" value="InterPro"/>
</dbReference>
<evidence type="ECO:0000313" key="1">
    <source>
        <dbReference type="EMBL" id="KAF4044099.1"/>
    </source>
</evidence>
<dbReference type="EMBL" id="WSZM01000077">
    <property type="protein sequence ID" value="KAF4044099.1"/>
    <property type="molecule type" value="Genomic_DNA"/>
</dbReference>